<sequence length="93" mass="10121">MQLNEIKPGLQYKLLSQTRAGPRARLRDDGGGHGQFFEGAGSTKKKAKLNAAEKALRSSSSSPTPLRPTWPWAGLCLSTRTSPRPGRLPDISY</sequence>
<dbReference type="EMBL" id="CM043786">
    <property type="protein sequence ID" value="KAI4831746.1"/>
    <property type="molecule type" value="Genomic_DNA"/>
</dbReference>
<gene>
    <name evidence="1" type="ORF">KUCAC02_001275</name>
</gene>
<name>A0ACB9XX37_CHAAC</name>
<keyword evidence="2" id="KW-1185">Reference proteome</keyword>
<dbReference type="Proteomes" id="UP001057452">
    <property type="component" value="Chromosome 2"/>
</dbReference>
<proteinExistence type="predicted"/>
<organism evidence="1 2">
    <name type="scientific">Chaenocephalus aceratus</name>
    <name type="common">Blackfin icefish</name>
    <name type="synonym">Chaenichthys aceratus</name>
    <dbReference type="NCBI Taxonomy" id="36190"/>
    <lineage>
        <taxon>Eukaryota</taxon>
        <taxon>Metazoa</taxon>
        <taxon>Chordata</taxon>
        <taxon>Craniata</taxon>
        <taxon>Vertebrata</taxon>
        <taxon>Euteleostomi</taxon>
        <taxon>Actinopterygii</taxon>
        <taxon>Neopterygii</taxon>
        <taxon>Teleostei</taxon>
        <taxon>Neoteleostei</taxon>
        <taxon>Acanthomorphata</taxon>
        <taxon>Eupercaria</taxon>
        <taxon>Perciformes</taxon>
        <taxon>Notothenioidei</taxon>
        <taxon>Channichthyidae</taxon>
        <taxon>Chaenocephalus</taxon>
    </lineage>
</organism>
<accession>A0ACB9XX37</accession>
<evidence type="ECO:0000313" key="2">
    <source>
        <dbReference type="Proteomes" id="UP001057452"/>
    </source>
</evidence>
<evidence type="ECO:0000313" key="1">
    <source>
        <dbReference type="EMBL" id="KAI4831746.1"/>
    </source>
</evidence>
<comment type="caution">
    <text evidence="1">The sequence shown here is derived from an EMBL/GenBank/DDBJ whole genome shotgun (WGS) entry which is preliminary data.</text>
</comment>
<reference evidence="1" key="1">
    <citation type="submission" date="2022-05" db="EMBL/GenBank/DDBJ databases">
        <title>Chromosome-level genome of Chaenocephalus aceratus.</title>
        <authorList>
            <person name="Park H."/>
        </authorList>
    </citation>
    <scope>NUCLEOTIDE SEQUENCE</scope>
    <source>
        <strain evidence="1">KU_202001</strain>
    </source>
</reference>
<protein>
    <submittedName>
        <fullName evidence="1">Uncharacterized protein</fullName>
    </submittedName>
</protein>